<evidence type="ECO:0000313" key="1">
    <source>
        <dbReference type="EMBL" id="KAH9421850.1"/>
    </source>
</evidence>
<comment type="caution">
    <text evidence="1">The sequence shown here is derived from an EMBL/GenBank/DDBJ whole genome shotgun (WGS) entry which is preliminary data.</text>
</comment>
<accession>A0ABQ8JGV7</accession>
<dbReference type="Proteomes" id="UP000887458">
    <property type="component" value="Unassembled WGS sequence"/>
</dbReference>
<name>A0ABQ8JGV7_DERPT</name>
<dbReference type="EMBL" id="NJHN03000037">
    <property type="protein sequence ID" value="KAH9421850.1"/>
    <property type="molecule type" value="Genomic_DNA"/>
</dbReference>
<reference evidence="1 2" key="1">
    <citation type="journal article" date="2018" name="J. Allergy Clin. Immunol.">
        <title>High-quality assembly of Dermatophagoides pteronyssinus genome and transcriptome reveals a wide range of novel allergens.</title>
        <authorList>
            <person name="Liu X.Y."/>
            <person name="Yang K.Y."/>
            <person name="Wang M.Q."/>
            <person name="Kwok J.S."/>
            <person name="Zeng X."/>
            <person name="Yang Z."/>
            <person name="Xiao X.J."/>
            <person name="Lau C.P."/>
            <person name="Li Y."/>
            <person name="Huang Z.M."/>
            <person name="Ba J.G."/>
            <person name="Yim A.K."/>
            <person name="Ouyang C.Y."/>
            <person name="Ngai S.M."/>
            <person name="Chan T.F."/>
            <person name="Leung E.L."/>
            <person name="Liu L."/>
            <person name="Liu Z.G."/>
            <person name="Tsui S.K."/>
        </authorList>
    </citation>
    <scope>NUCLEOTIDE SEQUENCE [LARGE SCALE GENOMIC DNA]</scope>
    <source>
        <strain evidence="1">Derp</strain>
    </source>
</reference>
<evidence type="ECO:0000313" key="2">
    <source>
        <dbReference type="Proteomes" id="UP000887458"/>
    </source>
</evidence>
<keyword evidence="2" id="KW-1185">Reference proteome</keyword>
<protein>
    <submittedName>
        <fullName evidence="1">Uncharacterized protein</fullName>
    </submittedName>
</protein>
<gene>
    <name evidence="1" type="ORF">DERP_002140</name>
</gene>
<organism evidence="1 2">
    <name type="scientific">Dermatophagoides pteronyssinus</name>
    <name type="common">European house dust mite</name>
    <dbReference type="NCBI Taxonomy" id="6956"/>
    <lineage>
        <taxon>Eukaryota</taxon>
        <taxon>Metazoa</taxon>
        <taxon>Ecdysozoa</taxon>
        <taxon>Arthropoda</taxon>
        <taxon>Chelicerata</taxon>
        <taxon>Arachnida</taxon>
        <taxon>Acari</taxon>
        <taxon>Acariformes</taxon>
        <taxon>Sarcoptiformes</taxon>
        <taxon>Astigmata</taxon>
        <taxon>Psoroptidia</taxon>
        <taxon>Analgoidea</taxon>
        <taxon>Pyroglyphidae</taxon>
        <taxon>Dermatophagoidinae</taxon>
        <taxon>Dermatophagoides</taxon>
    </lineage>
</organism>
<sequence>MRMNNQKRKKKKLTEFSILKSKIFNGNKFDNNIQPRNCRPFDNDSARSLVASQVLIGKL</sequence>
<proteinExistence type="predicted"/>
<reference evidence="1 2" key="2">
    <citation type="journal article" date="2022" name="Mol. Biol. Evol.">
        <title>Comparative Genomics Reveals Insights into the Divergent Evolution of Astigmatic Mites and Household Pest Adaptations.</title>
        <authorList>
            <person name="Xiong Q."/>
            <person name="Wan A.T."/>
            <person name="Liu X."/>
            <person name="Fung C.S."/>
            <person name="Xiao X."/>
            <person name="Malainual N."/>
            <person name="Hou J."/>
            <person name="Wang L."/>
            <person name="Wang M."/>
            <person name="Yang K.Y."/>
            <person name="Cui Y."/>
            <person name="Leung E.L."/>
            <person name="Nong W."/>
            <person name="Shin S.K."/>
            <person name="Au S.W."/>
            <person name="Jeong K.Y."/>
            <person name="Chew F.T."/>
            <person name="Hui J.H."/>
            <person name="Leung T.F."/>
            <person name="Tungtrongchitr A."/>
            <person name="Zhong N."/>
            <person name="Liu Z."/>
            <person name="Tsui S.K."/>
        </authorList>
    </citation>
    <scope>NUCLEOTIDE SEQUENCE [LARGE SCALE GENOMIC DNA]</scope>
    <source>
        <strain evidence="1">Derp</strain>
    </source>
</reference>